<dbReference type="InterPro" id="IPR042113">
    <property type="entry name" value="P_AcTrfase_dom1"/>
</dbReference>
<accession>A0A0X3ANJ7</accession>
<comment type="subunit">
    <text evidence="5">Homohexamer.</text>
</comment>
<dbReference type="Gene3D" id="3.40.1390.20">
    <property type="entry name" value="HprK N-terminal domain-like"/>
    <property type="match status" value="1"/>
</dbReference>
<dbReference type="STRING" id="1586267.GCA_001418685_00268"/>
<evidence type="ECO:0000256" key="11">
    <source>
        <dbReference type="ARBA" id="ARBA00031108"/>
    </source>
</evidence>
<organism evidence="15 16">
    <name type="scientific">Apibacter mensalis</name>
    <dbReference type="NCBI Taxonomy" id="1586267"/>
    <lineage>
        <taxon>Bacteria</taxon>
        <taxon>Pseudomonadati</taxon>
        <taxon>Bacteroidota</taxon>
        <taxon>Flavobacteriia</taxon>
        <taxon>Flavobacteriales</taxon>
        <taxon>Weeksellaceae</taxon>
        <taxon>Apibacter</taxon>
    </lineage>
</organism>
<dbReference type="GO" id="GO:0006085">
    <property type="term" value="P:acetyl-CoA biosynthetic process"/>
    <property type="evidence" value="ECO:0007669"/>
    <property type="project" value="UniProtKB-UniPathway"/>
</dbReference>
<dbReference type="Pfam" id="PF13500">
    <property type="entry name" value="AAA_26"/>
    <property type="match status" value="1"/>
</dbReference>
<evidence type="ECO:0000256" key="1">
    <source>
        <dbReference type="ARBA" id="ARBA00004496"/>
    </source>
</evidence>
<dbReference type="Gene3D" id="3.40.50.300">
    <property type="entry name" value="P-loop containing nucleotide triphosphate hydrolases"/>
    <property type="match status" value="1"/>
</dbReference>
<evidence type="ECO:0000313" key="15">
    <source>
        <dbReference type="EMBL" id="CVK15448.1"/>
    </source>
</evidence>
<evidence type="ECO:0000256" key="10">
    <source>
        <dbReference type="ARBA" id="ARBA00023315"/>
    </source>
</evidence>
<reference evidence="15 16" key="1">
    <citation type="submission" date="2016-01" db="EMBL/GenBank/DDBJ databases">
        <authorList>
            <person name="McClelland M."/>
            <person name="Jain A."/>
            <person name="Saraogi P."/>
            <person name="Mendelson R."/>
            <person name="Westerman R."/>
            <person name="SanMiguel P."/>
            <person name="Csonka L."/>
        </authorList>
    </citation>
    <scope>NUCLEOTIDE SEQUENCE [LARGE SCALE GENOMIC DNA]</scope>
    <source>
        <strain evidence="15 16">R-53146</strain>
    </source>
</reference>
<evidence type="ECO:0000256" key="6">
    <source>
        <dbReference type="ARBA" id="ARBA00012707"/>
    </source>
</evidence>
<dbReference type="InterPro" id="IPR050500">
    <property type="entry name" value="Phos_Acetyltrans/Butyryltrans"/>
</dbReference>
<dbReference type="Gene3D" id="3.40.50.10950">
    <property type="match status" value="1"/>
</dbReference>
<comment type="catalytic activity">
    <reaction evidence="12">
        <text>acetyl-CoA + phosphate = acetyl phosphate + CoA</text>
        <dbReference type="Rhea" id="RHEA:19521"/>
        <dbReference type="ChEBI" id="CHEBI:22191"/>
        <dbReference type="ChEBI" id="CHEBI:43474"/>
        <dbReference type="ChEBI" id="CHEBI:57287"/>
        <dbReference type="ChEBI" id="CHEBI:57288"/>
        <dbReference type="EC" id="2.3.1.8"/>
    </reaction>
</comment>
<evidence type="ECO:0000313" key="16">
    <source>
        <dbReference type="Proteomes" id="UP000182761"/>
    </source>
</evidence>
<dbReference type="GO" id="GO:0008959">
    <property type="term" value="F:phosphate acetyltransferase activity"/>
    <property type="evidence" value="ECO:0007669"/>
    <property type="project" value="UniProtKB-EC"/>
</dbReference>
<evidence type="ECO:0000256" key="3">
    <source>
        <dbReference type="ARBA" id="ARBA00008756"/>
    </source>
</evidence>
<evidence type="ECO:0000256" key="4">
    <source>
        <dbReference type="ARBA" id="ARBA00009786"/>
    </source>
</evidence>
<dbReference type="NCBIfam" id="TIGR00651">
    <property type="entry name" value="pta"/>
    <property type="match status" value="1"/>
</dbReference>
<dbReference type="SUPFAM" id="SSF75138">
    <property type="entry name" value="HprK N-terminal domain-like"/>
    <property type="match status" value="1"/>
</dbReference>
<dbReference type="EMBL" id="FCOR01000001">
    <property type="protein sequence ID" value="CVK15448.1"/>
    <property type="molecule type" value="Genomic_DNA"/>
</dbReference>
<dbReference type="GO" id="GO:0005737">
    <property type="term" value="C:cytoplasm"/>
    <property type="evidence" value="ECO:0007669"/>
    <property type="project" value="UniProtKB-SubCell"/>
</dbReference>
<proteinExistence type="inferred from homology"/>
<dbReference type="UniPathway" id="UPA00340">
    <property type="reaction ID" value="UER00459"/>
</dbReference>
<comment type="subcellular location">
    <subcellularLocation>
        <location evidence="1 12">Cytoplasm</location>
    </subcellularLocation>
</comment>
<dbReference type="InterPro" id="IPR002505">
    <property type="entry name" value="PTA_PTB"/>
</dbReference>
<dbReference type="SUPFAM" id="SSF53659">
    <property type="entry name" value="Isocitrate/Isopropylmalate dehydrogenase-like"/>
    <property type="match status" value="1"/>
</dbReference>
<evidence type="ECO:0000256" key="7">
    <source>
        <dbReference type="ARBA" id="ARBA00021528"/>
    </source>
</evidence>
<dbReference type="PANTHER" id="PTHR43356">
    <property type="entry name" value="PHOSPHATE ACETYLTRANSFERASE"/>
    <property type="match status" value="1"/>
</dbReference>
<dbReference type="InterPro" id="IPR010766">
    <property type="entry name" value="DRTGG"/>
</dbReference>
<evidence type="ECO:0000259" key="13">
    <source>
        <dbReference type="Pfam" id="PF01515"/>
    </source>
</evidence>
<dbReference type="PIRSF" id="PIRSF006107">
    <property type="entry name" value="PhpActrans_proteobac"/>
    <property type="match status" value="1"/>
</dbReference>
<keyword evidence="16" id="KW-1185">Reference proteome</keyword>
<evidence type="ECO:0000259" key="14">
    <source>
        <dbReference type="Pfam" id="PF07085"/>
    </source>
</evidence>
<comment type="similarity">
    <text evidence="3 12">In the C-terminal section; belongs to the phosphate acetyltransferase and butyryltransferase family.</text>
</comment>
<evidence type="ECO:0000256" key="12">
    <source>
        <dbReference type="PIRNR" id="PIRNR006107"/>
    </source>
</evidence>
<feature type="domain" description="Phosphate acetyl/butaryl transferase" evidence="13">
    <location>
        <begin position="371"/>
        <end position="690"/>
    </location>
</feature>
<dbReference type="Proteomes" id="UP000182761">
    <property type="component" value="Unassembled WGS sequence"/>
</dbReference>
<dbReference type="SUPFAM" id="SSF52540">
    <property type="entry name" value="P-loop containing nucleoside triphosphate hydrolases"/>
    <property type="match status" value="1"/>
</dbReference>
<evidence type="ECO:0000256" key="5">
    <source>
        <dbReference type="ARBA" id="ARBA00011643"/>
    </source>
</evidence>
<dbReference type="EC" id="2.3.1.8" evidence="6 12"/>
<feature type="domain" description="DRTGG" evidence="14">
    <location>
        <begin position="216"/>
        <end position="326"/>
    </location>
</feature>
<gene>
    <name evidence="15" type="ORF">Ga0061079_101267</name>
</gene>
<keyword evidence="8 12" id="KW-0963">Cytoplasm</keyword>
<dbReference type="FunFam" id="3.40.50.10750:FF:000001">
    <property type="entry name" value="Phosphate acetyltransferase"/>
    <property type="match status" value="1"/>
</dbReference>
<sequence length="697" mass="76632">MNNRSVYVAATCPYSGKSLISLGILQMVMRRTPNIGYFRPIIDDLDDGIKDNHIETMISFFNLNQNYEDAYAFTKSEIIDLQNSGRLNEAYDGIIQKYKALEDRFDFVLIDGTDISAGSTSLEYDLNVIIAKSLNIPVVLVVKDSFKNSHDLAKNISLELNNFLKKDNKVIAVIVNKCDKDIEEVITKSKKRIGDSVLLSIIPNDKPLSFPTLKEVSDVLGAKVLHGSENLNRPINKFMIGGMLLSQFINYVEEDCVVILPGDRSDLIIGTLLSNLSNFKRISGIILTAGISPDSSIMKMIDGSSVNMPIMLVDIGTFEAATAINNIRSTIYPENTAKIKRNIDLFEQYVDIPELDKRISSFKIEGITPRMFQYNLLKEAKAAHKHIVLPEGGDERILHAASMLADDEIVKITILGKPEEIIQKVNQLGLNWNTDLISILDNTENDKLNEYVDTLFELRKDKGMEHAQAKDLMLDASYFGTMMVYKGDADGMVSGAQNTTAHTIRPALQFVKTKPGIKTVSSVFFMLLQDRVLVYGDCAIVPNPTYEQLADIAISAAGTAKDFGIEPKIAMLSYSSGYSGAGVDVDKVRKATELVKSLRPDLLIEGPIQYDAAVVPSVGNSKMPGSLVAGKANVLIFPDLNTGNNTYKAVQRESGGLALGPVLQGLKKPINDLSRGAKIEDIYNTVVITAIQAANNN</sequence>
<name>A0A0X3ANJ7_9FLAO</name>
<dbReference type="InterPro" id="IPR016475">
    <property type="entry name" value="P-Actrans_bac"/>
</dbReference>
<dbReference type="InterPro" id="IPR028979">
    <property type="entry name" value="Ser_kin/Pase_Hpr-like_N_sf"/>
</dbReference>
<dbReference type="InterPro" id="IPR004614">
    <property type="entry name" value="P_AcTrfase"/>
</dbReference>
<keyword evidence="9 12" id="KW-0808">Transferase</keyword>
<dbReference type="PANTHER" id="PTHR43356:SF3">
    <property type="entry name" value="PHOSPHATE ACETYLTRANSFERASE"/>
    <property type="match status" value="1"/>
</dbReference>
<evidence type="ECO:0000256" key="8">
    <source>
        <dbReference type="ARBA" id="ARBA00022490"/>
    </source>
</evidence>
<evidence type="ECO:0000256" key="9">
    <source>
        <dbReference type="ARBA" id="ARBA00022679"/>
    </source>
</evidence>
<dbReference type="InterPro" id="IPR042112">
    <property type="entry name" value="P_AcTrfase_dom2"/>
</dbReference>
<protein>
    <recommendedName>
        <fullName evidence="7 12">Phosphate acetyltransferase</fullName>
        <ecNumber evidence="6 12">2.3.1.8</ecNumber>
    </recommendedName>
    <alternativeName>
        <fullName evidence="11 12">Phosphotransacetylase</fullName>
    </alternativeName>
</protein>
<dbReference type="Gene3D" id="3.40.50.10750">
    <property type="entry name" value="Isocitrate/Isopropylmalate dehydrogenase-like"/>
    <property type="match status" value="1"/>
</dbReference>
<dbReference type="RefSeq" id="WP_055424672.1">
    <property type="nucleotide sequence ID" value="NZ_FCOR01000001.1"/>
</dbReference>
<comment type="similarity">
    <text evidence="4 12">In the N-terminal section; belongs to the CobB/CobQ family.</text>
</comment>
<dbReference type="NCBIfam" id="NF007233">
    <property type="entry name" value="PRK09653.1"/>
    <property type="match status" value="1"/>
</dbReference>
<comment type="domain">
    <text evidence="12">The N-terminal region seems to be important for proper quaternary structure. The C-terminal region contains the substrate-binding site.</text>
</comment>
<keyword evidence="10 12" id="KW-0012">Acyltransferase</keyword>
<dbReference type="NCBIfam" id="NF004167">
    <property type="entry name" value="PRK05632.1"/>
    <property type="match status" value="1"/>
</dbReference>
<dbReference type="Pfam" id="PF07085">
    <property type="entry name" value="DRTGG"/>
    <property type="match status" value="1"/>
</dbReference>
<dbReference type="Pfam" id="PF01515">
    <property type="entry name" value="PTA_PTB"/>
    <property type="match status" value="1"/>
</dbReference>
<dbReference type="AlphaFoldDB" id="A0A0X3ANJ7"/>
<comment type="function">
    <text evidence="12">Involved in acetate metabolism.</text>
</comment>
<evidence type="ECO:0000256" key="2">
    <source>
        <dbReference type="ARBA" id="ARBA00004989"/>
    </source>
</evidence>
<comment type="pathway">
    <text evidence="2 12">Metabolic intermediate biosynthesis; acetyl-CoA biosynthesis; acetyl-CoA from acetate: step 2/2.</text>
</comment>
<dbReference type="InterPro" id="IPR027417">
    <property type="entry name" value="P-loop_NTPase"/>
</dbReference>
<dbReference type="OrthoDB" id="9805787at2"/>